<evidence type="ECO:0000313" key="8">
    <source>
        <dbReference type="EMBL" id="EPJ35808.1"/>
    </source>
</evidence>
<dbReference type="GO" id="GO:0017000">
    <property type="term" value="P:antibiotic biosynthetic process"/>
    <property type="evidence" value="ECO:0007669"/>
    <property type="project" value="UniProtKB-KW"/>
</dbReference>
<dbReference type="InterPro" id="IPR010071">
    <property type="entry name" value="AA_adenyl_dom"/>
</dbReference>
<evidence type="ECO:0000256" key="4">
    <source>
        <dbReference type="ARBA" id="ARBA00022553"/>
    </source>
</evidence>
<dbReference type="InterPro" id="IPR000873">
    <property type="entry name" value="AMP-dep_synth/lig_dom"/>
</dbReference>
<evidence type="ECO:0000256" key="5">
    <source>
        <dbReference type="ARBA" id="ARBA00022737"/>
    </source>
</evidence>
<dbReference type="Gene3D" id="3.40.50.12780">
    <property type="entry name" value="N-terminal domain of ligase-like"/>
    <property type="match status" value="1"/>
</dbReference>
<dbReference type="InterPro" id="IPR010060">
    <property type="entry name" value="NRPS_synth"/>
</dbReference>
<dbReference type="HOGENOM" id="CLU_000022_2_2_11"/>
<dbReference type="CDD" id="cd17643">
    <property type="entry name" value="A_NRPS_Cytc1-like"/>
    <property type="match status" value="1"/>
</dbReference>
<keyword evidence="6" id="KW-0045">Antibiotic biosynthesis</keyword>
<dbReference type="PROSITE" id="PS00012">
    <property type="entry name" value="PHOSPHOPANTETHEINE"/>
    <property type="match status" value="1"/>
</dbReference>
<dbReference type="Gene3D" id="3.30.300.30">
    <property type="match status" value="1"/>
</dbReference>
<organism evidence="8 9">
    <name type="scientific">Streptomyces afghaniensis 772</name>
    <dbReference type="NCBI Taxonomy" id="1283301"/>
    <lineage>
        <taxon>Bacteria</taxon>
        <taxon>Bacillati</taxon>
        <taxon>Actinomycetota</taxon>
        <taxon>Actinomycetes</taxon>
        <taxon>Kitasatosporales</taxon>
        <taxon>Streptomycetaceae</taxon>
        <taxon>Streptomyces</taxon>
    </lineage>
</organism>
<keyword evidence="3" id="KW-0596">Phosphopantetheine</keyword>
<protein>
    <submittedName>
        <fullName evidence="8">Putative Linear gramicidin synthase subunit C</fullName>
    </submittedName>
</protein>
<dbReference type="CDD" id="cd19534">
    <property type="entry name" value="E_NRPS"/>
    <property type="match status" value="1"/>
</dbReference>
<dbReference type="NCBIfam" id="TIGR01720">
    <property type="entry name" value="NRPS-para261"/>
    <property type="match status" value="1"/>
</dbReference>
<dbReference type="FunFam" id="3.40.50.12780:FF:000012">
    <property type="entry name" value="Non-ribosomal peptide synthetase"/>
    <property type="match status" value="1"/>
</dbReference>
<dbReference type="Pfam" id="PF00501">
    <property type="entry name" value="AMP-binding"/>
    <property type="match status" value="1"/>
</dbReference>
<dbReference type="GO" id="GO:0003824">
    <property type="term" value="F:catalytic activity"/>
    <property type="evidence" value="ECO:0007669"/>
    <property type="project" value="UniProtKB-KW"/>
</dbReference>
<sequence>MTRSRIEDILPLQPLQEGFLFHSLVADGSVDVYTSQLRFDIAGEVDGAALRRAGERLLARHANLRAGFRHEGVSRPVQVVYRQVRLPWAEVDLSGVADAEARAAELASEDRLRPFDLGRPPLLRLSLLKLGERRYRILLTGHHILWDGWSVPVLVEELFRLYAARSDDAALPPVTPYRQYLAWLARQDRPAAEQAWTSALEGLPEPTLVAPDTTHDKTALQEYVSTDLPRDLLDRVTALARRHGMTLNTVIQGVWGLLLARQTGREDVVFGATVSGRPPELEGVERMLGLFINTLPVRVRLRPEEPVIGLLTRLQEEQAQLIPHHHYGLSDIQRHTGFGTLFDTSMVVENYPLDPSVFTTALGELELVGIGFDDATHYPLSLAAIPLPGAGLTLKVSYRPDVYDHDEAQRISGRLVHLLETLVEDPEKRTDAVNVLPADEREFLLAAAGPVVASAPVERCVHEIFEERAAASPDAVAVVFGESSLTYAEVEVRANRLAHHLRSLGVVEGSLVGVCLERGLDLVPSLLGVLKAGAGYLPLDPASPADRLGYVLADAGARVVVTSGGLVPVLEGVHGGELVVLDRDAEMIASRPKTAPVVPVVPDSVVYVIYTSGSTGRPKGVVLGHANVVRLFETAQAQFGFGPSDVWTLFHSYAFDFSVWEIFGALLHGGRLVVVPEMTAREPSRFHELLVREGVTVLNQTPSAFTQLIEEDRTRNNSGQLALRTVIFGGEALDCGALQGWVARHGLESPRLVNMYGITETTVHVTYYPVGEEDVAAGGSASPIGRPLNDLSLHLLDARGELVPVGVPGEIYVGGPGVARGYLNRPELTAERFVPDPFGPAGSRLYRSGDLARRRTDGSLEFLGRADDQVKVRGYRIEPGEISARLTTHPAIRDAVVIVRDERLVAYLVVDGELPSTADLRAFLGESLPEYMVPAAFVVLERLPLTVNGKVDRRALPAPEFSSGAGREPRPGAEQVLCSLFAEVLGLDQVGVEDSFFDCGGDSIMAIQLVSRARRAGWVLSARDVFQHPTVERLAQAAAPVGTDSAVTEPAGAGLGTVPLTPVMGWLRGLGGPVEGFHQHVVVSLPDAVNRAGLVRALQAVIERHDMLRSRLVREGDAWSLEVAAPGAVDADGLLEHAAVCDLDEAAVLTAIDERAEAERRRLDPDAGVVFRAVWFEPGRLLLVAHHLVVDGVSWRILLEDLKAAWEGRELEPVPSSFRSWARRLHEQAGQGTYAAQLDLWRHIAGEPARPLGSRALDAAKDTVVTRRVLDLSLPVELTEALLTRVPALFRGGVNDVLLAGLAPAVQEWQRRRGRESDAGVLLDLEGHGRVEEPGVDLSRTVGWFTSIHPVRLDAGGVSWDEVCAGDAAAGRVLKRVKEQMRAVPDDGIGYGVLRHLDPAAGAELATCGQAEVGFNYLGRFTNGSNGAWELSARAGMIGGGADAGLPLAHALELNAVTYDLAEGPCLHASWAWADGVLSEAEVRELAQLWFEALEGLARHADAPGAGGLTPSDLDLVQLGQDEIEVLEDGAAEVEDILPLQSLQEGFLFHSLVADGSVDVYTSQVRFDLAGEVDGAALRRAGERLLARHANLRAGFRHEGVSRPVQVVYRRVRLPWAEVDLSGVADAEARAAELASEDRLRPFDLGRPPLLRLSLLKLGERRYRILLTGHHILWDGWSVPVLVEELFRLYAARSDDAALPPVTPYRQYLAWLARQDRPAAEQAWTSALEGLPEPTLVAPDTTHDHSPVQDMVRTEMPKELAEALAATGRRYGVTLNTVIQGVWGLLLARQTGREDVVFGATVSGRPPELEGVERMLGLFINTLPVRVRLRPEEPVIGLLTRLQEEQAQLIPHHHYGLSDIQRHTGFGTLFDTTTVLTNYPLDPSVLDTVLGDLDVLDIDNEDATHYPLRMAVVPDGDSLGLRLGYLPDLYTRDEAQRLLDRVLHLLETLAEDPERPVSGIDILTEEERHQLLVEWGGY</sequence>
<dbReference type="SUPFAM" id="SSF52777">
    <property type="entry name" value="CoA-dependent acyltransferases"/>
    <property type="match status" value="6"/>
</dbReference>
<dbReference type="FunFam" id="3.40.50.980:FF:000002">
    <property type="entry name" value="Enterobactin synthetase component F"/>
    <property type="match status" value="1"/>
</dbReference>
<feature type="domain" description="Carrier" evidence="7">
    <location>
        <begin position="968"/>
        <end position="1042"/>
    </location>
</feature>
<dbReference type="InterPro" id="IPR036736">
    <property type="entry name" value="ACP-like_sf"/>
</dbReference>
<dbReference type="FunFam" id="1.10.1200.10:FF:000005">
    <property type="entry name" value="Nonribosomal peptide synthetase 1"/>
    <property type="match status" value="1"/>
</dbReference>
<dbReference type="GO" id="GO:0044550">
    <property type="term" value="P:secondary metabolite biosynthetic process"/>
    <property type="evidence" value="ECO:0007669"/>
    <property type="project" value="UniProtKB-ARBA"/>
</dbReference>
<dbReference type="SUPFAM" id="SSF56801">
    <property type="entry name" value="Acetyl-CoA synthetase-like"/>
    <property type="match status" value="1"/>
</dbReference>
<comment type="cofactor">
    <cofactor evidence="1">
        <name>pantetheine 4'-phosphate</name>
        <dbReference type="ChEBI" id="CHEBI:47942"/>
    </cofactor>
</comment>
<dbReference type="GO" id="GO:0043041">
    <property type="term" value="P:amino acid activation for nonribosomal peptide biosynthetic process"/>
    <property type="evidence" value="ECO:0007669"/>
    <property type="project" value="TreeGrafter"/>
</dbReference>
<dbReference type="PATRIC" id="fig|1283301.3.peg.7081"/>
<dbReference type="PANTHER" id="PTHR45527:SF14">
    <property type="entry name" value="PLIPASTATIN SYNTHASE SUBUNIT B"/>
    <property type="match status" value="1"/>
</dbReference>
<comment type="caution">
    <text evidence="8">The sequence shown here is derived from an EMBL/GenBank/DDBJ whole genome shotgun (WGS) entry which is preliminary data.</text>
</comment>
<dbReference type="Gene3D" id="3.30.559.30">
    <property type="entry name" value="Nonribosomal peptide synthetase, condensation domain"/>
    <property type="match status" value="3"/>
</dbReference>
<dbReference type="InterPro" id="IPR042099">
    <property type="entry name" value="ANL_N_sf"/>
</dbReference>
<dbReference type="RefSeq" id="WP_020275979.1">
    <property type="nucleotide sequence ID" value="NZ_KE354379.1"/>
</dbReference>
<dbReference type="SUPFAM" id="SSF47336">
    <property type="entry name" value="ACP-like"/>
    <property type="match status" value="1"/>
</dbReference>
<dbReference type="CDD" id="cd19543">
    <property type="entry name" value="DCL_NRPS"/>
    <property type="match status" value="2"/>
</dbReference>
<dbReference type="InterPro" id="IPR006162">
    <property type="entry name" value="Ppantetheine_attach_site"/>
</dbReference>
<dbReference type="FunFam" id="2.30.38.10:FF:000001">
    <property type="entry name" value="Non-ribosomal peptide synthetase PvdI"/>
    <property type="match status" value="1"/>
</dbReference>
<dbReference type="SMART" id="SM00823">
    <property type="entry name" value="PKS_PP"/>
    <property type="match status" value="1"/>
</dbReference>
<dbReference type="Proteomes" id="UP000015001">
    <property type="component" value="Unassembled WGS sequence"/>
</dbReference>
<evidence type="ECO:0000256" key="3">
    <source>
        <dbReference type="ARBA" id="ARBA00022450"/>
    </source>
</evidence>
<comment type="similarity">
    <text evidence="2">Belongs to the ATP-dependent AMP-binding enzyme family.</text>
</comment>
<evidence type="ECO:0000256" key="1">
    <source>
        <dbReference type="ARBA" id="ARBA00001957"/>
    </source>
</evidence>
<dbReference type="InterPro" id="IPR045851">
    <property type="entry name" value="AMP-bd_C_sf"/>
</dbReference>
<dbReference type="InterPro" id="IPR020845">
    <property type="entry name" value="AMP-binding_CS"/>
</dbReference>
<dbReference type="GO" id="GO:0031177">
    <property type="term" value="F:phosphopantetheine binding"/>
    <property type="evidence" value="ECO:0007669"/>
    <property type="project" value="InterPro"/>
</dbReference>
<dbReference type="GO" id="GO:0005829">
    <property type="term" value="C:cytosol"/>
    <property type="evidence" value="ECO:0007669"/>
    <property type="project" value="TreeGrafter"/>
</dbReference>
<dbReference type="GO" id="GO:0008610">
    <property type="term" value="P:lipid biosynthetic process"/>
    <property type="evidence" value="ECO:0007669"/>
    <property type="project" value="UniProtKB-ARBA"/>
</dbReference>
<dbReference type="FunFam" id="3.30.300.30:FF:000010">
    <property type="entry name" value="Enterobactin synthetase component F"/>
    <property type="match status" value="1"/>
</dbReference>
<dbReference type="Gene3D" id="3.30.559.10">
    <property type="entry name" value="Chloramphenicol acetyltransferase-like domain"/>
    <property type="match status" value="3"/>
</dbReference>
<keyword evidence="4" id="KW-0597">Phosphoprotein</keyword>
<dbReference type="PROSITE" id="PS00455">
    <property type="entry name" value="AMP_BINDING"/>
    <property type="match status" value="1"/>
</dbReference>
<dbReference type="InterPro" id="IPR025110">
    <property type="entry name" value="AMP-bd_C"/>
</dbReference>
<keyword evidence="5" id="KW-0677">Repeat</keyword>
<dbReference type="InterPro" id="IPR020806">
    <property type="entry name" value="PKS_PP-bd"/>
</dbReference>
<dbReference type="Gene3D" id="1.10.1200.10">
    <property type="entry name" value="ACP-like"/>
    <property type="match status" value="1"/>
</dbReference>
<evidence type="ECO:0000259" key="7">
    <source>
        <dbReference type="PROSITE" id="PS50075"/>
    </source>
</evidence>
<dbReference type="Pfam" id="PF00550">
    <property type="entry name" value="PP-binding"/>
    <property type="match status" value="1"/>
</dbReference>
<dbReference type="Pfam" id="PF13193">
    <property type="entry name" value="AMP-binding_C"/>
    <property type="match status" value="1"/>
</dbReference>
<evidence type="ECO:0000256" key="2">
    <source>
        <dbReference type="ARBA" id="ARBA00006432"/>
    </source>
</evidence>
<proteinExistence type="inferred from homology"/>
<dbReference type="Pfam" id="PF00668">
    <property type="entry name" value="Condensation"/>
    <property type="match status" value="3"/>
</dbReference>
<dbReference type="InterPro" id="IPR001242">
    <property type="entry name" value="Condensation_dom"/>
</dbReference>
<dbReference type="EMBL" id="AOPY01001607">
    <property type="protein sequence ID" value="EPJ35808.1"/>
    <property type="molecule type" value="Genomic_DNA"/>
</dbReference>
<dbReference type="PROSITE" id="PS50075">
    <property type="entry name" value="CARRIER"/>
    <property type="match status" value="1"/>
</dbReference>
<dbReference type="FunFam" id="3.40.50.980:FF:000001">
    <property type="entry name" value="Non-ribosomal peptide synthetase"/>
    <property type="match status" value="1"/>
</dbReference>
<dbReference type="NCBIfam" id="TIGR01733">
    <property type="entry name" value="AA-adenyl-dom"/>
    <property type="match status" value="1"/>
</dbReference>
<accession>S4M8X2</accession>
<keyword evidence="9" id="KW-1185">Reference proteome</keyword>
<dbReference type="InterPro" id="IPR009081">
    <property type="entry name" value="PP-bd_ACP"/>
</dbReference>
<name>S4M8X2_9ACTN</name>
<dbReference type="InterPro" id="IPR023213">
    <property type="entry name" value="CAT-like_dom_sf"/>
</dbReference>
<reference evidence="8 9" key="1">
    <citation type="submission" date="2013-02" db="EMBL/GenBank/DDBJ databases">
        <title>Draft Genome Sequence of Streptomyces afghaniensis, Which Produces Compounds of the Julimycin B-Complex.</title>
        <authorList>
            <person name="Gruening B.A."/>
            <person name="Praeg A."/>
            <person name="Erxleben A."/>
            <person name="Guenther S."/>
            <person name="Fiedler H.-P."/>
            <person name="Goodfellow M."/>
            <person name="Mueller M."/>
        </authorList>
    </citation>
    <scope>NUCLEOTIDE SEQUENCE [LARGE SCALE GENOMIC DNA]</scope>
    <source>
        <strain evidence="8 9">772</strain>
    </source>
</reference>
<dbReference type="PANTHER" id="PTHR45527">
    <property type="entry name" value="NONRIBOSOMAL PEPTIDE SYNTHETASE"/>
    <property type="match status" value="1"/>
</dbReference>
<gene>
    <name evidence="8" type="ORF">STAFG_7132</name>
</gene>
<evidence type="ECO:0000256" key="6">
    <source>
        <dbReference type="ARBA" id="ARBA00023194"/>
    </source>
</evidence>
<evidence type="ECO:0000313" key="9">
    <source>
        <dbReference type="Proteomes" id="UP000015001"/>
    </source>
</evidence>